<gene>
    <name evidence="2" type="ORF">QBC37DRAFT_397257</name>
</gene>
<evidence type="ECO:0000313" key="3">
    <source>
        <dbReference type="Proteomes" id="UP001301769"/>
    </source>
</evidence>
<dbReference type="AlphaFoldDB" id="A0AAN6YD58"/>
<organism evidence="2 3">
    <name type="scientific">Rhypophila decipiens</name>
    <dbReference type="NCBI Taxonomy" id="261697"/>
    <lineage>
        <taxon>Eukaryota</taxon>
        <taxon>Fungi</taxon>
        <taxon>Dikarya</taxon>
        <taxon>Ascomycota</taxon>
        <taxon>Pezizomycotina</taxon>
        <taxon>Sordariomycetes</taxon>
        <taxon>Sordariomycetidae</taxon>
        <taxon>Sordariales</taxon>
        <taxon>Naviculisporaceae</taxon>
        <taxon>Rhypophila</taxon>
    </lineage>
</organism>
<name>A0AAN6YD58_9PEZI</name>
<keyword evidence="3" id="KW-1185">Reference proteome</keyword>
<proteinExistence type="predicted"/>
<accession>A0AAN6YD58</accession>
<feature type="domain" description="Cyanovirin-N" evidence="1">
    <location>
        <begin position="80"/>
        <end position="161"/>
    </location>
</feature>
<reference evidence="2" key="2">
    <citation type="submission" date="2023-05" db="EMBL/GenBank/DDBJ databases">
        <authorList>
            <consortium name="Lawrence Berkeley National Laboratory"/>
            <person name="Steindorff A."/>
            <person name="Hensen N."/>
            <person name="Bonometti L."/>
            <person name="Westerberg I."/>
            <person name="Brannstrom I.O."/>
            <person name="Guillou S."/>
            <person name="Cros-Aarteil S."/>
            <person name="Calhoun S."/>
            <person name="Haridas S."/>
            <person name="Kuo A."/>
            <person name="Mondo S."/>
            <person name="Pangilinan J."/>
            <person name="Riley R."/>
            <person name="Labutti K."/>
            <person name="Andreopoulos B."/>
            <person name="Lipzen A."/>
            <person name="Chen C."/>
            <person name="Yanf M."/>
            <person name="Daum C."/>
            <person name="Ng V."/>
            <person name="Clum A."/>
            <person name="Ohm R."/>
            <person name="Martin F."/>
            <person name="Silar P."/>
            <person name="Natvig D."/>
            <person name="Lalanne C."/>
            <person name="Gautier V."/>
            <person name="Ament-Velasquez S.L."/>
            <person name="Kruys A."/>
            <person name="Hutchinson M.I."/>
            <person name="Powell A.J."/>
            <person name="Barry K."/>
            <person name="Miller A.N."/>
            <person name="Grigoriev I.V."/>
            <person name="Debuchy R."/>
            <person name="Gladieux P."/>
            <person name="Thoren M.H."/>
            <person name="Johannesson H."/>
        </authorList>
    </citation>
    <scope>NUCLEOTIDE SEQUENCE</scope>
    <source>
        <strain evidence="2">PSN293</strain>
    </source>
</reference>
<sequence length="173" mass="18547">MLLPSKDKGGAVCLALVNLGIAALVTSLVVNPKSTPAIANVATHIISRGPEELRGGFLKDCPYSGSLDYPHTYRASCPDNTSLDLNNCFVNMNGQMSWLARGGGIDSCRDCHGSYPGCLRENRDCHIITCYCYEGGTNATTVVENTVNLNDGIYVQNGRLTCFGIEGQKEGDH</sequence>
<dbReference type="InterPro" id="IPR011058">
    <property type="entry name" value="Cyanovirin-N"/>
</dbReference>
<protein>
    <recommendedName>
        <fullName evidence="1">Cyanovirin-N domain-containing protein</fullName>
    </recommendedName>
</protein>
<dbReference type="Proteomes" id="UP001301769">
    <property type="component" value="Unassembled WGS sequence"/>
</dbReference>
<dbReference type="Gene3D" id="2.30.60.10">
    <property type="entry name" value="Cyanovirin-N"/>
    <property type="match status" value="1"/>
</dbReference>
<evidence type="ECO:0000313" key="2">
    <source>
        <dbReference type="EMBL" id="KAK4216899.1"/>
    </source>
</evidence>
<evidence type="ECO:0000259" key="1">
    <source>
        <dbReference type="Pfam" id="PF08881"/>
    </source>
</evidence>
<dbReference type="SUPFAM" id="SSF51322">
    <property type="entry name" value="Cyanovirin-N"/>
    <property type="match status" value="1"/>
</dbReference>
<dbReference type="EMBL" id="MU858064">
    <property type="protein sequence ID" value="KAK4216899.1"/>
    <property type="molecule type" value="Genomic_DNA"/>
</dbReference>
<reference evidence="2" key="1">
    <citation type="journal article" date="2023" name="Mol. Phylogenet. Evol.">
        <title>Genome-scale phylogeny and comparative genomics of the fungal order Sordariales.</title>
        <authorList>
            <person name="Hensen N."/>
            <person name="Bonometti L."/>
            <person name="Westerberg I."/>
            <person name="Brannstrom I.O."/>
            <person name="Guillou S."/>
            <person name="Cros-Aarteil S."/>
            <person name="Calhoun S."/>
            <person name="Haridas S."/>
            <person name="Kuo A."/>
            <person name="Mondo S."/>
            <person name="Pangilinan J."/>
            <person name="Riley R."/>
            <person name="LaButti K."/>
            <person name="Andreopoulos B."/>
            <person name="Lipzen A."/>
            <person name="Chen C."/>
            <person name="Yan M."/>
            <person name="Daum C."/>
            <person name="Ng V."/>
            <person name="Clum A."/>
            <person name="Steindorff A."/>
            <person name="Ohm R.A."/>
            <person name="Martin F."/>
            <person name="Silar P."/>
            <person name="Natvig D.O."/>
            <person name="Lalanne C."/>
            <person name="Gautier V."/>
            <person name="Ament-Velasquez S.L."/>
            <person name="Kruys A."/>
            <person name="Hutchinson M.I."/>
            <person name="Powell A.J."/>
            <person name="Barry K."/>
            <person name="Miller A.N."/>
            <person name="Grigoriev I.V."/>
            <person name="Debuchy R."/>
            <person name="Gladieux P."/>
            <person name="Hiltunen Thoren M."/>
            <person name="Johannesson H."/>
        </authorList>
    </citation>
    <scope>NUCLEOTIDE SEQUENCE</scope>
    <source>
        <strain evidence="2">PSN293</strain>
    </source>
</reference>
<dbReference type="InterPro" id="IPR036673">
    <property type="entry name" value="Cyanovirin-N_sf"/>
</dbReference>
<comment type="caution">
    <text evidence="2">The sequence shown here is derived from an EMBL/GenBank/DDBJ whole genome shotgun (WGS) entry which is preliminary data.</text>
</comment>
<dbReference type="Pfam" id="PF08881">
    <property type="entry name" value="CVNH"/>
    <property type="match status" value="1"/>
</dbReference>